<gene>
    <name evidence="2" type="ORF">Daus18300_014396</name>
</gene>
<comment type="caution">
    <text evidence="2">The sequence shown here is derived from an EMBL/GenBank/DDBJ whole genome shotgun (WGS) entry which is preliminary data.</text>
</comment>
<protein>
    <recommendedName>
        <fullName evidence="4">Borealin N-terminal domain-containing protein</fullName>
    </recommendedName>
</protein>
<accession>A0ABR3VVF8</accession>
<evidence type="ECO:0000313" key="3">
    <source>
        <dbReference type="Proteomes" id="UP001583177"/>
    </source>
</evidence>
<keyword evidence="3" id="KW-1185">Reference proteome</keyword>
<evidence type="ECO:0000313" key="2">
    <source>
        <dbReference type="EMBL" id="KAL1845954.1"/>
    </source>
</evidence>
<dbReference type="EMBL" id="JAWRVE010000285">
    <property type="protein sequence ID" value="KAL1845954.1"/>
    <property type="molecule type" value="Genomic_DNA"/>
</dbReference>
<evidence type="ECO:0008006" key="4">
    <source>
        <dbReference type="Google" id="ProtNLM"/>
    </source>
</evidence>
<feature type="region of interest" description="Disordered" evidence="1">
    <location>
        <begin position="238"/>
        <end position="274"/>
    </location>
</feature>
<feature type="compositionally biased region" description="Polar residues" evidence="1">
    <location>
        <begin position="160"/>
        <end position="179"/>
    </location>
</feature>
<reference evidence="2 3" key="1">
    <citation type="journal article" date="2024" name="IMA Fungus">
        <title>IMA Genome - F19 : A genome assembly and annotation guide to empower mycologists, including annotated draft genome sequences of Ceratocystis pirilliformis, Diaporthe australafricana, Fusarium ophioides, Paecilomyces lecythidis, and Sporothrix stenoceras.</title>
        <authorList>
            <person name="Aylward J."/>
            <person name="Wilson A.M."/>
            <person name="Visagie C.M."/>
            <person name="Spraker J."/>
            <person name="Barnes I."/>
            <person name="Buitendag C."/>
            <person name="Ceriani C."/>
            <person name="Del Mar Angel L."/>
            <person name="du Plessis D."/>
            <person name="Fuchs T."/>
            <person name="Gasser K."/>
            <person name="Kramer D."/>
            <person name="Li W."/>
            <person name="Munsamy K."/>
            <person name="Piso A."/>
            <person name="Price J.L."/>
            <person name="Sonnekus B."/>
            <person name="Thomas C."/>
            <person name="van der Nest A."/>
            <person name="van Dijk A."/>
            <person name="van Heerden A."/>
            <person name="van Vuuren N."/>
            <person name="Yilmaz N."/>
            <person name="Duong T.A."/>
            <person name="van der Merwe N.A."/>
            <person name="Wingfield M.J."/>
            <person name="Wingfield B.D."/>
        </authorList>
    </citation>
    <scope>NUCLEOTIDE SEQUENCE [LARGE SCALE GENOMIC DNA]</scope>
    <source>
        <strain evidence="2 3">CMW 18300</strain>
    </source>
</reference>
<dbReference type="Proteomes" id="UP001583177">
    <property type="component" value="Unassembled WGS sequence"/>
</dbReference>
<sequence>MATNNAIQGRTKAASLQRELETQLLALEKLGVLNAASADEVRNIVAEGIADKFSETYRTFPLVREGTQIRRDLRPSPCALKKSAEKFVGSHATQKVSKTDVQTQDIPKSNTVKKYETFNPLAYAKGRQNPRPKTNFTVRDAGRNKKPNPRKKASPEKQMLKTNLKPSTTTQDGSSQKRQSAPIVQGAGSPMAPVTEKGDGQQNAAPATPEDDSDKLKKAVPAEKGIVAAQPVATAAVISNAASDQHDTTGKSTEPKSSSSRASSDFGSDLIRFD</sequence>
<feature type="region of interest" description="Disordered" evidence="1">
    <location>
        <begin position="117"/>
        <end position="222"/>
    </location>
</feature>
<organism evidence="2 3">
    <name type="scientific">Diaporthe australafricana</name>
    <dbReference type="NCBI Taxonomy" id="127596"/>
    <lineage>
        <taxon>Eukaryota</taxon>
        <taxon>Fungi</taxon>
        <taxon>Dikarya</taxon>
        <taxon>Ascomycota</taxon>
        <taxon>Pezizomycotina</taxon>
        <taxon>Sordariomycetes</taxon>
        <taxon>Sordariomycetidae</taxon>
        <taxon>Diaporthales</taxon>
        <taxon>Diaporthaceae</taxon>
        <taxon>Diaporthe</taxon>
    </lineage>
</organism>
<feature type="compositionally biased region" description="Low complexity" evidence="1">
    <location>
        <begin position="255"/>
        <end position="268"/>
    </location>
</feature>
<proteinExistence type="predicted"/>
<name>A0ABR3VVF8_9PEZI</name>
<evidence type="ECO:0000256" key="1">
    <source>
        <dbReference type="SAM" id="MobiDB-lite"/>
    </source>
</evidence>